<proteinExistence type="predicted"/>
<dbReference type="RefSeq" id="WP_005782710.1">
    <property type="nucleotide sequence ID" value="NZ_CP054003.1"/>
</dbReference>
<evidence type="ECO:0000313" key="3">
    <source>
        <dbReference type="EMBL" id="QKH86730.1"/>
    </source>
</evidence>
<dbReference type="Pfam" id="PF20693">
    <property type="entry name" value="YobI-ATPase"/>
    <property type="match status" value="1"/>
</dbReference>
<gene>
    <name evidence="3" type="ORF">FOC69_21200</name>
</gene>
<reference evidence="3 4" key="1">
    <citation type="submission" date="2020-05" db="EMBL/GenBank/DDBJ databases">
        <title>FDA dAtabase for Regulatory Grade micrObial Sequences (FDA-ARGOS): Supporting development and validation of Infectious Disease Dx tests.</title>
        <authorList>
            <person name="Bojja K."/>
            <person name="Kessler A."/>
            <person name="Tallon L."/>
            <person name="Sadzewicz L."/>
            <person name="Zhao X."/>
            <person name="Vavikolanu K."/>
            <person name="Mehta A."/>
            <person name="Aluvathingal J."/>
            <person name="Nadendla S."/>
            <person name="Myers T."/>
            <person name="Yan Y."/>
            <person name="Sichtig H."/>
        </authorList>
    </citation>
    <scope>NUCLEOTIDE SEQUENCE [LARGE SCALE GENOMIC DNA]</scope>
    <source>
        <strain evidence="3 4">FDAARGOS_763</strain>
    </source>
</reference>
<dbReference type="AlphaFoldDB" id="A0AAP9SXJ4"/>
<dbReference type="SUPFAM" id="SSF52540">
    <property type="entry name" value="P-loop containing nucleoside triphosphate hydrolases"/>
    <property type="match status" value="2"/>
</dbReference>
<dbReference type="InterPro" id="IPR048428">
    <property type="entry name" value="YobI-NTPase"/>
</dbReference>
<keyword evidence="1" id="KW-0472">Membrane</keyword>
<dbReference type="Gene3D" id="3.40.50.300">
    <property type="entry name" value="P-loop containing nucleotide triphosphate hydrolases"/>
    <property type="match status" value="1"/>
</dbReference>
<feature type="transmembrane region" description="Helical" evidence="1">
    <location>
        <begin position="142"/>
        <end position="167"/>
    </location>
</feature>
<organism evidence="3 4">
    <name type="scientific">Bacteroides fragilis</name>
    <dbReference type="NCBI Taxonomy" id="817"/>
    <lineage>
        <taxon>Bacteria</taxon>
        <taxon>Pseudomonadati</taxon>
        <taxon>Bacteroidota</taxon>
        <taxon>Bacteroidia</taxon>
        <taxon>Bacteroidales</taxon>
        <taxon>Bacteroidaceae</taxon>
        <taxon>Bacteroides</taxon>
    </lineage>
</organism>
<protein>
    <recommendedName>
        <fullName evidence="2">YobI-like P-loop NTPase domain-containing protein</fullName>
    </recommendedName>
</protein>
<accession>A0AAP9SXJ4</accession>
<keyword evidence="1" id="KW-1133">Transmembrane helix</keyword>
<dbReference type="InterPro" id="IPR027417">
    <property type="entry name" value="P-loop_NTPase"/>
</dbReference>
<name>A0AAP9SXJ4_BACFG</name>
<dbReference type="Proteomes" id="UP000501467">
    <property type="component" value="Chromosome"/>
</dbReference>
<evidence type="ECO:0000256" key="1">
    <source>
        <dbReference type="SAM" id="Phobius"/>
    </source>
</evidence>
<keyword evidence="1" id="KW-0812">Transmembrane</keyword>
<evidence type="ECO:0000259" key="2">
    <source>
        <dbReference type="Pfam" id="PF20693"/>
    </source>
</evidence>
<feature type="domain" description="YobI-like P-loop NTPase" evidence="2">
    <location>
        <begin position="44"/>
        <end position="405"/>
    </location>
</feature>
<sequence length="1208" mass="141415">MNWRFWKKICANNSMGDDKQVSLTPALLNRDSESDKKQYRSVLNLARKLEEKDILNIALTGPYGSGKSSILRSLMKDYRKYKYLSISLATLKSPLDDKKNKIDIDTMNNRIEYSILQQLIYKEKQETLYNSRLKRIYHKSTWAQYALSFAIILYIVALIIVFEPSFLKVDWICNRLSNPVLNKWSDIFALSYIFGATIIFAQKTIKSLGNSKLNKLNLKNGEIELKENKEDTSVFNKHMDEIVYFFEVTDYNVVIIEDLDRFNNTDIFLKLREVNQLLNQSNSVGRKVTFIYAVKDDMFFDEERTKFFDYITTVIPIINSSNSADKLKEELEIKGFSDLNVEVMDSLAFFIDDMRLLKNIVNEYAQYREKLDEKLDQNKLLAMIVYKNYHPKDFADLHKGKGVLYDCLHKKSELLIERNRQIDERIGVITKKLQSLEATHAIQEKELRLIYIEGYRKKLSKQYKSNVFSFFVENNFIPLEDIAENETLFNSLISQPSIRYQYFKGCQINTYYGHIRSCYDTSEDSCNVQFSQIEEIVHSDFTYHERLEALREGEKKYREQIKILELSRNNHYATPIHELLLDIDMQTHKIFSELKVSKMLEAFLKEGLINEDYFDYISFFFGKSINKHDHDFILELKLRHSLPYDYHIDKIELCVKNIPDKCYNDVSILNIQVVDCICQHLEEEANNSKLHSIAQVVKNNKKWDFLIDFYKSVEDSSPLFNHLGSIVDGLWKIFVKQNSDELFEAWLRFLELNHSTKESRNWLNKHFAFISHRVDLIGFDTVKQIISNGKLIFTDIDAESGCLLEYVVENEAYMLTPENVVCAFVHYRNERVETLDNYPLNVTILRSCKSAKTVSDYIDERFDDALNNVFITDAAKQESIEIILEIVNSEDISEGTKRKYLSEQQNKVSLSDVNNTQWESAIEVDIVTPAWPEIYAFYESQNNVMISSLRIFITKHIDELTDISELDDTQKELLANSALLTSGFEMSVYDKLIKIFDGVTFKDADINSVDNAHFKSLLCADMLPYSTYYTTTIRDNHSDVLTYYVDKYLDECIIGIEELPTDMRLYKHLMRNPRVIGEKALSVVQYFLPHIVWDNELANITLPVVKNNIEKFNYDTEKYILADSTNLPERLSFLIDLIEKYRDDFDIVTELIESLGDSYRSITDKSKKATIENNYMNEMLLGKLKTIGYISSYREDDDKLRVSHKRNH</sequence>
<dbReference type="EMBL" id="CP054003">
    <property type="protein sequence ID" value="QKH86730.1"/>
    <property type="molecule type" value="Genomic_DNA"/>
</dbReference>
<evidence type="ECO:0000313" key="4">
    <source>
        <dbReference type="Proteomes" id="UP000501467"/>
    </source>
</evidence>